<evidence type="ECO:0000256" key="8">
    <source>
        <dbReference type="HAMAP-Rule" id="MF_00197"/>
    </source>
</evidence>
<evidence type="ECO:0000313" key="11">
    <source>
        <dbReference type="Proteomes" id="UP000632535"/>
    </source>
</evidence>
<proteinExistence type="inferred from homology"/>
<feature type="binding site" evidence="8">
    <location>
        <position position="82"/>
    </location>
    <ligand>
        <name>substrate</name>
    </ligand>
</feature>
<evidence type="ECO:0000313" key="10">
    <source>
        <dbReference type="EMBL" id="GGI07865.1"/>
    </source>
</evidence>
<feature type="binding site" evidence="8">
    <location>
        <position position="209"/>
    </location>
    <ligand>
        <name>substrate</name>
    </ligand>
</feature>
<dbReference type="Proteomes" id="UP000632535">
    <property type="component" value="Unassembled WGS sequence"/>
</dbReference>
<reference evidence="11" key="1">
    <citation type="journal article" date="2019" name="Int. J. Syst. Evol. Microbiol.">
        <title>The Global Catalogue of Microorganisms (GCM) 10K type strain sequencing project: providing services to taxonomists for standard genome sequencing and annotation.</title>
        <authorList>
            <consortium name="The Broad Institute Genomics Platform"/>
            <consortium name="The Broad Institute Genome Sequencing Center for Infectious Disease"/>
            <person name="Wu L."/>
            <person name="Ma J."/>
        </authorList>
    </citation>
    <scope>NUCLEOTIDE SEQUENCE [LARGE SCALE GENOMIC DNA]</scope>
    <source>
        <strain evidence="11">CCM 8653</strain>
    </source>
</reference>
<feature type="binding site" evidence="8">
    <location>
        <begin position="246"/>
        <end position="247"/>
    </location>
    <ligand>
        <name>substrate</name>
    </ligand>
</feature>
<dbReference type="InterPro" id="IPR018510">
    <property type="entry name" value="DAP_epimerase_AS"/>
</dbReference>
<comment type="caution">
    <text evidence="10">The sequence shown here is derived from an EMBL/GenBank/DDBJ whole genome shotgun (WGS) entry which is preliminary data.</text>
</comment>
<dbReference type="EC" id="5.1.1.7" evidence="3 8"/>
<comment type="caution">
    <text evidence="8">Lacks conserved residue(s) required for the propagation of feature annotation.</text>
</comment>
<dbReference type="PANTHER" id="PTHR31689">
    <property type="entry name" value="DIAMINOPIMELATE EPIMERASE, CHLOROPLASTIC"/>
    <property type="match status" value="1"/>
</dbReference>
<evidence type="ECO:0000256" key="7">
    <source>
        <dbReference type="ARBA" id="ARBA00051712"/>
    </source>
</evidence>
<comment type="pathway">
    <text evidence="1 8">Amino-acid biosynthesis; L-lysine biosynthesis via DAP pathway; DL-2,6-diaminopimelate from LL-2,6-diaminopimelate: step 1/1.</text>
</comment>
<feature type="site" description="Could be important to modulate the pK values of the two catalytic cysteine residues" evidence="8">
    <location>
        <position position="236"/>
    </location>
</feature>
<comment type="subunit">
    <text evidence="8">Homodimer.</text>
</comment>
<dbReference type="Gene3D" id="3.10.310.10">
    <property type="entry name" value="Diaminopimelate Epimerase, Chain A, domain 1"/>
    <property type="match status" value="2"/>
</dbReference>
<feature type="binding site" evidence="8">
    <location>
        <position position="176"/>
    </location>
    <ligand>
        <name>substrate</name>
    </ligand>
</feature>
<dbReference type="EMBL" id="BMDG01000005">
    <property type="protein sequence ID" value="GGI07865.1"/>
    <property type="molecule type" value="Genomic_DNA"/>
</dbReference>
<comment type="function">
    <text evidence="8">Catalyzes the stereoinversion of LL-2,6-diaminopimelate (L,L-DAP) to meso-diaminopimelate (meso-DAP), a precursor of L-lysine and an essential component of the bacterial peptidoglycan.</text>
</comment>
<feature type="active site" description="Proton donor" evidence="8">
    <location>
        <position position="91"/>
    </location>
</feature>
<gene>
    <name evidence="8 10" type="primary">dapF</name>
    <name evidence="10" type="ORF">GCM10007368_18310</name>
</gene>
<comment type="similarity">
    <text evidence="2 8">Belongs to the diaminopimelate epimerase family.</text>
</comment>
<dbReference type="RefSeq" id="WP_188523373.1">
    <property type="nucleotide sequence ID" value="NZ_BMDG01000005.1"/>
</dbReference>
<dbReference type="NCBIfam" id="TIGR00652">
    <property type="entry name" value="DapF"/>
    <property type="match status" value="1"/>
</dbReference>
<feature type="site" description="Could be important to modulate the pK values of the two catalytic cysteine residues" evidence="8">
    <location>
        <position position="178"/>
    </location>
</feature>
<evidence type="ECO:0000256" key="9">
    <source>
        <dbReference type="PROSITE-ProRule" id="PRU10125"/>
    </source>
</evidence>
<dbReference type="Pfam" id="PF01678">
    <property type="entry name" value="DAP_epimerase"/>
    <property type="match status" value="2"/>
</dbReference>
<keyword evidence="8" id="KW-0963">Cytoplasm</keyword>
<protein>
    <recommendedName>
        <fullName evidence="3 8">Diaminopimelate epimerase</fullName>
        <shortName evidence="8">DAP epimerase</shortName>
        <ecNumber evidence="3 8">5.1.1.7</ecNumber>
    </recommendedName>
    <alternativeName>
        <fullName evidence="8">PLP-independent amino acid racemase</fullName>
    </alternativeName>
</protein>
<evidence type="ECO:0000256" key="1">
    <source>
        <dbReference type="ARBA" id="ARBA00005196"/>
    </source>
</evidence>
<dbReference type="SUPFAM" id="SSF54506">
    <property type="entry name" value="Diaminopimelate epimerase-like"/>
    <property type="match status" value="2"/>
</dbReference>
<dbReference type="PROSITE" id="PS01326">
    <property type="entry name" value="DAP_EPIMERASE"/>
    <property type="match status" value="1"/>
</dbReference>
<evidence type="ECO:0000256" key="5">
    <source>
        <dbReference type="ARBA" id="ARBA00023154"/>
    </source>
</evidence>
<organism evidence="10 11">
    <name type="scientific">Isoptericola cucumis</name>
    <dbReference type="NCBI Taxonomy" id="1776856"/>
    <lineage>
        <taxon>Bacteria</taxon>
        <taxon>Bacillati</taxon>
        <taxon>Actinomycetota</taxon>
        <taxon>Actinomycetes</taxon>
        <taxon>Micrococcales</taxon>
        <taxon>Promicromonosporaceae</taxon>
        <taxon>Isoptericola</taxon>
    </lineage>
</organism>
<evidence type="ECO:0000256" key="3">
    <source>
        <dbReference type="ARBA" id="ARBA00013080"/>
    </source>
</evidence>
<evidence type="ECO:0000256" key="4">
    <source>
        <dbReference type="ARBA" id="ARBA00022605"/>
    </source>
</evidence>
<keyword evidence="4 8" id="KW-0028">Amino-acid biosynthesis</keyword>
<feature type="binding site" evidence="8">
    <location>
        <begin position="236"/>
        <end position="237"/>
    </location>
    <ligand>
        <name>substrate</name>
    </ligand>
</feature>
<keyword evidence="11" id="KW-1185">Reference proteome</keyword>
<feature type="binding site" evidence="8">
    <location>
        <position position="13"/>
    </location>
    <ligand>
        <name>substrate</name>
    </ligand>
</feature>
<dbReference type="PANTHER" id="PTHR31689:SF0">
    <property type="entry name" value="DIAMINOPIMELATE EPIMERASE"/>
    <property type="match status" value="1"/>
</dbReference>
<dbReference type="InterPro" id="IPR001653">
    <property type="entry name" value="DAP_epimerase_DapF"/>
</dbReference>
<keyword evidence="6 8" id="KW-0413">Isomerase</keyword>
<name>A0ABQ2B6K1_9MICO</name>
<dbReference type="HAMAP" id="MF_00197">
    <property type="entry name" value="DAP_epimerase"/>
    <property type="match status" value="1"/>
</dbReference>
<evidence type="ECO:0000256" key="6">
    <source>
        <dbReference type="ARBA" id="ARBA00023235"/>
    </source>
</evidence>
<evidence type="ECO:0000256" key="2">
    <source>
        <dbReference type="ARBA" id="ARBA00010219"/>
    </source>
</evidence>
<feature type="active site" description="Proton acceptor" evidence="8">
    <location>
        <position position="245"/>
    </location>
</feature>
<sequence length="307" mass="32236">MTLRFTKGHGTQNDFVLLADTRGDLGLTADQVRCLTDRRAGVGADGVIRLVPTAAIARAGEEVADRVLAEEPEAIWFMDYRNADGSVAQMCGNGVRVFAAFAEHLGLADLTTGELVLGTRAGVRRVRRDPDGWYAVDMGAWALPGGQDAVESGADSQVLVAGWPTPRPALSVDLGNPHTVVALPEVDDLTAADLTQVPQVDPRPVEGTNVELVVPLAEGTDAAGRPVGRVRMRVHERGVGETLSCGTGACAAALAVRTWAGHGSAQVPDVWEVEVPGGRVRVTVLPDGHVELAGPAELVFTGEVDLH</sequence>
<accession>A0ABQ2B6K1</accession>
<feature type="active site" evidence="9">
    <location>
        <position position="91"/>
    </location>
</feature>
<comment type="catalytic activity">
    <reaction evidence="7 8">
        <text>(2S,6S)-2,6-diaminopimelate = meso-2,6-diaminopimelate</text>
        <dbReference type="Rhea" id="RHEA:15393"/>
        <dbReference type="ChEBI" id="CHEBI:57609"/>
        <dbReference type="ChEBI" id="CHEBI:57791"/>
        <dbReference type="EC" id="5.1.1.7"/>
    </reaction>
</comment>
<comment type="subcellular location">
    <subcellularLocation>
        <location evidence="8">Cytoplasm</location>
    </subcellularLocation>
</comment>
<keyword evidence="5 8" id="KW-0457">Lysine biosynthesis</keyword>
<feature type="binding site" evidence="8">
    <location>
        <begin position="92"/>
        <end position="93"/>
    </location>
    <ligand>
        <name>substrate</name>
    </ligand>
</feature>